<accession>A0A1Y2BD92</accession>
<dbReference type="Proteomes" id="UP000193986">
    <property type="component" value="Unassembled WGS sequence"/>
</dbReference>
<evidence type="ECO:0000313" key="3">
    <source>
        <dbReference type="Proteomes" id="UP000193986"/>
    </source>
</evidence>
<sequence length="367" mass="40334">MSGVTIKVTSGAPGVSSQADDDSDQGDYGELDPEDYGELDPKYYGELDQDDYRVSDQEDHTPPNNSSDFPSPHSLHISVCDPRVFDSSAFELPLRYSVRIAGDGTDPDGHTYLSTFGYVPNKSDSPPTIADHSTTVPPPTLVAPPTTNNSQLPWTAEIEEKATRELRHFEADIRNIRVFASATVIFPPGKEPPDSITASFPELSSEAKDAEIFTRFCLRHADESEPINKEHAHDPDSYNTWDHPWVGTFRLPPPLPNREANATDQQDDSTAVTVARESIRIQIPLMEQKHSDAVNSGDSTNDRVNPIPYYDYSQEGHEFLPSQKQSLTAGNDTFKGLVHGGISYLLVNKGPFLGTSTPSGFFVPING</sequence>
<protein>
    <submittedName>
        <fullName evidence="2">Uncharacterized protein</fullName>
    </submittedName>
</protein>
<proteinExistence type="predicted"/>
<feature type="compositionally biased region" description="Acidic residues" evidence="1">
    <location>
        <begin position="19"/>
        <end position="38"/>
    </location>
</feature>
<feature type="region of interest" description="Disordered" evidence="1">
    <location>
        <begin position="1"/>
        <end position="74"/>
    </location>
</feature>
<name>A0A1Y2BD92_9TREE</name>
<evidence type="ECO:0000313" key="2">
    <source>
        <dbReference type="EMBL" id="ORY32808.1"/>
    </source>
</evidence>
<comment type="caution">
    <text evidence="2">The sequence shown here is derived from an EMBL/GenBank/DDBJ whole genome shotgun (WGS) entry which is preliminary data.</text>
</comment>
<dbReference type="EMBL" id="MCFC01000008">
    <property type="protein sequence ID" value="ORY32808.1"/>
    <property type="molecule type" value="Genomic_DNA"/>
</dbReference>
<gene>
    <name evidence="2" type="ORF">BCR39DRAFT_557371</name>
</gene>
<evidence type="ECO:0000256" key="1">
    <source>
        <dbReference type="SAM" id="MobiDB-lite"/>
    </source>
</evidence>
<dbReference type="InParanoid" id="A0A1Y2BD92"/>
<keyword evidence="3" id="KW-1185">Reference proteome</keyword>
<reference evidence="2 3" key="1">
    <citation type="submission" date="2016-07" db="EMBL/GenBank/DDBJ databases">
        <title>Pervasive Adenine N6-methylation of Active Genes in Fungi.</title>
        <authorList>
            <consortium name="DOE Joint Genome Institute"/>
            <person name="Mondo S.J."/>
            <person name="Dannebaum R.O."/>
            <person name="Kuo R.C."/>
            <person name="Labutti K."/>
            <person name="Haridas S."/>
            <person name="Kuo A."/>
            <person name="Salamov A."/>
            <person name="Ahrendt S.R."/>
            <person name="Lipzen A."/>
            <person name="Sullivan W."/>
            <person name="Andreopoulos W.B."/>
            <person name="Clum A."/>
            <person name="Lindquist E."/>
            <person name="Daum C."/>
            <person name="Ramamoorthy G.K."/>
            <person name="Gryganskyi A."/>
            <person name="Culley D."/>
            <person name="Magnuson J.K."/>
            <person name="James T.Y."/>
            <person name="O'Malley M.A."/>
            <person name="Stajich J.E."/>
            <person name="Spatafora J.W."/>
            <person name="Visel A."/>
            <person name="Grigoriev I.V."/>
        </authorList>
    </citation>
    <scope>NUCLEOTIDE SEQUENCE [LARGE SCALE GENOMIC DNA]</scope>
    <source>
        <strain evidence="2 3">68-887.2</strain>
    </source>
</reference>
<feature type="compositionally biased region" description="Basic and acidic residues" evidence="1">
    <location>
        <begin position="39"/>
        <end position="61"/>
    </location>
</feature>
<dbReference type="AlphaFoldDB" id="A0A1Y2BD92"/>
<organism evidence="2 3">
    <name type="scientific">Naematelia encephala</name>
    <dbReference type="NCBI Taxonomy" id="71784"/>
    <lineage>
        <taxon>Eukaryota</taxon>
        <taxon>Fungi</taxon>
        <taxon>Dikarya</taxon>
        <taxon>Basidiomycota</taxon>
        <taxon>Agaricomycotina</taxon>
        <taxon>Tremellomycetes</taxon>
        <taxon>Tremellales</taxon>
        <taxon>Naemateliaceae</taxon>
        <taxon>Naematelia</taxon>
    </lineage>
</organism>